<feature type="signal peptide" evidence="1">
    <location>
        <begin position="1"/>
        <end position="18"/>
    </location>
</feature>
<dbReference type="OrthoDB" id="5932432at2"/>
<keyword evidence="3" id="KW-1185">Reference proteome</keyword>
<reference evidence="2 3" key="1">
    <citation type="submission" date="2014-07" db="EMBL/GenBank/DDBJ databases">
        <title>Complete Genome Sequence of Dyella japonica Strain A8 Isolated from Malaysian Tropical Soil.</title>
        <authorList>
            <person name="Hui R.K.H."/>
            <person name="Chen J.-W."/>
            <person name="Chan K.-G."/>
            <person name="Leung F.C.C."/>
        </authorList>
    </citation>
    <scope>NUCLEOTIDE SEQUENCE [LARGE SCALE GENOMIC DNA]</scope>
    <source>
        <strain evidence="2 3">A8</strain>
    </source>
</reference>
<dbReference type="EMBL" id="CP008884">
    <property type="protein sequence ID" value="AIF47808.1"/>
    <property type="molecule type" value="Genomic_DNA"/>
</dbReference>
<dbReference type="KEGG" id="dja:HY57_11295"/>
<feature type="chain" id="PRO_5001706871" evidence="1">
    <location>
        <begin position="19"/>
        <end position="469"/>
    </location>
</feature>
<dbReference type="InterPro" id="IPR011990">
    <property type="entry name" value="TPR-like_helical_dom_sf"/>
</dbReference>
<protein>
    <submittedName>
        <fullName evidence="2">Uncharacterized protein</fullName>
    </submittedName>
</protein>
<dbReference type="RefSeq" id="WP_019466938.1">
    <property type="nucleotide sequence ID" value="NZ_ALOY01000180.1"/>
</dbReference>
<dbReference type="SUPFAM" id="SSF48452">
    <property type="entry name" value="TPR-like"/>
    <property type="match status" value="1"/>
</dbReference>
<gene>
    <name evidence="2" type="ORF">HY57_11295</name>
</gene>
<dbReference type="AlphaFoldDB" id="A0A075K6M3"/>
<proteinExistence type="predicted"/>
<evidence type="ECO:0000313" key="3">
    <source>
        <dbReference type="Proteomes" id="UP000027987"/>
    </source>
</evidence>
<evidence type="ECO:0000256" key="1">
    <source>
        <dbReference type="SAM" id="SignalP"/>
    </source>
</evidence>
<keyword evidence="1" id="KW-0732">Signal</keyword>
<dbReference type="PATRIC" id="fig|1217721.7.peg.2335"/>
<name>A0A075K6M3_9GAMM</name>
<organism evidence="2 3">
    <name type="scientific">Dyella japonica A8</name>
    <dbReference type="NCBI Taxonomy" id="1217721"/>
    <lineage>
        <taxon>Bacteria</taxon>
        <taxon>Pseudomonadati</taxon>
        <taxon>Pseudomonadota</taxon>
        <taxon>Gammaproteobacteria</taxon>
        <taxon>Lysobacterales</taxon>
        <taxon>Rhodanobacteraceae</taxon>
        <taxon>Dyella</taxon>
    </lineage>
</organism>
<evidence type="ECO:0000313" key="2">
    <source>
        <dbReference type="EMBL" id="AIF47808.1"/>
    </source>
</evidence>
<accession>A0A075K6M3</accession>
<dbReference type="HOGENOM" id="CLU_582325_0_0_6"/>
<sequence length="469" mass="50308">MNRRLLWLALLVPPVAHADLPSMANDIQAGRAALSAGQPAKARELFEAALAQPGGAREDRYAASMGLGQSSLWLGAYPGAASAFRAAHDLTDDTQAQQAADTGLAQALNAQDYPRKAYALVEPFAKGQIRPTVELMRATQALGWQDLGANYLDLETPPQQGYLGTQYQLLKDDIHFAQAPQLEGDFGYSHDSDGLDTLHLGAAYRFAPSSSGDWSQRWGVAAGTTRVDDGVAVHHLDDLSLLGQLRIGESNVVDLDLGPGRSGSWHYLQGTARWTLQPSDSFSLSTGAERAPIPTDTAVADRLIYNIYSVGVSFRPAARWYVLPTYYRQNFSDGNHRDGGTLRVLLSPYDIPGTRGAIGAEFSARIFNSSLPSRGVYFNPAQYRTAQIGLVGVYSINQDWKVRGVASVGRQEVDGAGASAYTVGVSLSGRLPGNGRLELQLGRSSTASASGGGSGYWNNSMNLAVRYPL</sequence>
<dbReference type="Proteomes" id="UP000027987">
    <property type="component" value="Chromosome"/>
</dbReference>